<dbReference type="STRING" id="391037.Sare_1952"/>
<dbReference type="KEGG" id="saq:Sare_1952"/>
<gene>
    <name evidence="1" type="ordered locus">Sare_1952</name>
</gene>
<dbReference type="SUPFAM" id="SSF81301">
    <property type="entry name" value="Nucleotidyltransferase"/>
    <property type="match status" value="1"/>
</dbReference>
<dbReference type="OrthoDB" id="4016762at2"/>
<dbReference type="eggNOG" id="COG1669">
    <property type="taxonomic scope" value="Bacteria"/>
</dbReference>
<dbReference type="EMBL" id="CP000850">
    <property type="protein sequence ID" value="ABV97837.1"/>
    <property type="molecule type" value="Genomic_DNA"/>
</dbReference>
<evidence type="ECO:0008006" key="2">
    <source>
        <dbReference type="Google" id="ProtNLM"/>
    </source>
</evidence>
<accession>A8LYX4</accession>
<sequence length="292" mass="32676">MTSTFDIRARIAARVAAEFCDHPKVSEVWLEGALGAGLAHARSDIDLRVVFHDQPPALRSRLVDGVRVDLATCTPAMIETLRSMLGSFDVCFDDVARFRQVRTALGQLTRLRTARRYTLTGWQPVVTGDNVAGYRHWAVADRVEHVLSLVEDLLGLTTDHLYAEAEVVRRQLEICLLGLDVVAADQPLLGDKWLPALWRRTNDGPPPSLPAPSWNADDTSWFPSVRKRVTAALLRCWPDRTTAEEPPPAGTGELGWLPQRYTDGWFLRRGDERIRLTPGQLTSWHQANREGG</sequence>
<dbReference type="HOGENOM" id="CLU_966154_0_0_11"/>
<dbReference type="AlphaFoldDB" id="A8LYX4"/>
<evidence type="ECO:0000313" key="1">
    <source>
        <dbReference type="EMBL" id="ABV97837.1"/>
    </source>
</evidence>
<name>A8LYX4_SALAI</name>
<dbReference type="PATRIC" id="fig|391037.6.peg.1980"/>
<organism evidence="1">
    <name type="scientific">Salinispora arenicola (strain CNS-205)</name>
    <dbReference type="NCBI Taxonomy" id="391037"/>
    <lineage>
        <taxon>Bacteria</taxon>
        <taxon>Bacillati</taxon>
        <taxon>Actinomycetota</taxon>
        <taxon>Actinomycetes</taxon>
        <taxon>Micromonosporales</taxon>
        <taxon>Micromonosporaceae</taxon>
        <taxon>Salinispora</taxon>
    </lineage>
</organism>
<protein>
    <recommendedName>
        <fullName evidence="2">Nucleotidyltransferase-like protein</fullName>
    </recommendedName>
</protein>
<dbReference type="InterPro" id="IPR043519">
    <property type="entry name" value="NT_sf"/>
</dbReference>
<reference evidence="1" key="1">
    <citation type="submission" date="2007-10" db="EMBL/GenBank/DDBJ databases">
        <title>Complete sequence of Salinispora arenicola CNS-205.</title>
        <authorList>
            <consortium name="US DOE Joint Genome Institute"/>
            <person name="Copeland A."/>
            <person name="Lucas S."/>
            <person name="Lapidus A."/>
            <person name="Barry K."/>
            <person name="Glavina del Rio T."/>
            <person name="Dalin E."/>
            <person name="Tice H."/>
            <person name="Pitluck S."/>
            <person name="Foster B."/>
            <person name="Schmutz J."/>
            <person name="Larimer F."/>
            <person name="Land M."/>
            <person name="Hauser L."/>
            <person name="Kyrpides N."/>
            <person name="Ivanova N."/>
            <person name="Jensen P.R."/>
            <person name="Moore B.S."/>
            <person name="Penn K."/>
            <person name="Jenkins C."/>
            <person name="Udwary D."/>
            <person name="Xiang L."/>
            <person name="Gontang E."/>
            <person name="Richardson P."/>
        </authorList>
    </citation>
    <scope>NUCLEOTIDE SEQUENCE [LARGE SCALE GENOMIC DNA]</scope>
    <source>
        <strain evidence="1">CNS-205</strain>
    </source>
</reference>
<proteinExistence type="predicted"/>